<name>A0A1S4CR00_TOBAC</name>
<dbReference type="InterPro" id="IPR043128">
    <property type="entry name" value="Rev_trsase/Diguanyl_cyclase"/>
</dbReference>
<dbReference type="Pfam" id="PF17919">
    <property type="entry name" value="RT_RNaseH_2"/>
    <property type="match status" value="1"/>
</dbReference>
<dbReference type="PaxDb" id="4097-A0A1S4CR00"/>
<dbReference type="STRING" id="4097.A0A1S4CR00"/>
<evidence type="ECO:0000259" key="1">
    <source>
        <dbReference type="PROSITE" id="PS50878"/>
    </source>
</evidence>
<dbReference type="Gene3D" id="3.30.70.270">
    <property type="match status" value="2"/>
</dbReference>
<feature type="domain" description="Reverse transcriptase" evidence="1">
    <location>
        <begin position="1"/>
        <end position="84"/>
    </location>
</feature>
<dbReference type="InterPro" id="IPR041577">
    <property type="entry name" value="RT_RNaseH_2"/>
</dbReference>
<dbReference type="PANTHER" id="PTHR48475:SF1">
    <property type="entry name" value="RNASE H TYPE-1 DOMAIN-CONTAINING PROTEIN"/>
    <property type="match status" value="1"/>
</dbReference>
<dbReference type="Pfam" id="PF00078">
    <property type="entry name" value="RVT_1"/>
    <property type="match status" value="1"/>
</dbReference>
<dbReference type="PROSITE" id="PS50878">
    <property type="entry name" value="RT_POL"/>
    <property type="match status" value="1"/>
</dbReference>
<protein>
    <recommendedName>
        <fullName evidence="1">Reverse transcriptase domain-containing protein</fullName>
    </recommendedName>
</protein>
<dbReference type="InterPro" id="IPR036397">
    <property type="entry name" value="RNaseH_sf"/>
</dbReference>
<accession>A0A1S4CR00</accession>
<proteinExistence type="predicted"/>
<dbReference type="AlphaFoldDB" id="A0A1S4CR00"/>
<dbReference type="SUPFAM" id="SSF53098">
    <property type="entry name" value="Ribonuclease H-like"/>
    <property type="match status" value="1"/>
</dbReference>
<dbReference type="SMR" id="A0A1S4CR00"/>
<dbReference type="SUPFAM" id="SSF56672">
    <property type="entry name" value="DNA/RNA polymerases"/>
    <property type="match status" value="1"/>
</dbReference>
<dbReference type="PANTHER" id="PTHR48475">
    <property type="entry name" value="RIBONUCLEASE H"/>
    <property type="match status" value="1"/>
</dbReference>
<dbReference type="KEGG" id="nta:107821616"/>
<dbReference type="CDD" id="cd01647">
    <property type="entry name" value="RT_LTR"/>
    <property type="match status" value="1"/>
</dbReference>
<organism evidence="2">
    <name type="scientific">Nicotiana tabacum</name>
    <name type="common">Common tobacco</name>
    <dbReference type="NCBI Taxonomy" id="4097"/>
    <lineage>
        <taxon>Eukaryota</taxon>
        <taxon>Viridiplantae</taxon>
        <taxon>Streptophyta</taxon>
        <taxon>Embryophyta</taxon>
        <taxon>Tracheophyta</taxon>
        <taxon>Spermatophyta</taxon>
        <taxon>Magnoliopsida</taxon>
        <taxon>eudicotyledons</taxon>
        <taxon>Gunneridae</taxon>
        <taxon>Pentapetalae</taxon>
        <taxon>asterids</taxon>
        <taxon>lamiids</taxon>
        <taxon>Solanales</taxon>
        <taxon>Solanaceae</taxon>
        <taxon>Nicotianoideae</taxon>
        <taxon>Nicotianeae</taxon>
        <taxon>Nicotiana</taxon>
    </lineage>
</organism>
<dbReference type="GO" id="GO:0003676">
    <property type="term" value="F:nucleic acid binding"/>
    <property type="evidence" value="ECO:0007669"/>
    <property type="project" value="InterPro"/>
</dbReference>
<dbReference type="Gene3D" id="3.30.420.10">
    <property type="entry name" value="Ribonuclease H-like superfamily/Ribonuclease H"/>
    <property type="match status" value="1"/>
</dbReference>
<evidence type="ECO:0000313" key="2">
    <source>
        <dbReference type="RefSeq" id="XP_016503538.1"/>
    </source>
</evidence>
<dbReference type="OrthoDB" id="1304115at2759"/>
<dbReference type="Gene3D" id="1.10.340.70">
    <property type="match status" value="1"/>
</dbReference>
<dbReference type="OMA" id="ARTCGSH"/>
<sequence length="494" mass="57240">MVMPFSLKNVGATYMRAMTTLFYDMIHKEIEVYMDDIIIKSRKSADHLKDLRKFFERLRRYSLKLNPAKCAFGVLAGKLLGFIISKQGIDMDPSMIKAIQDLPPPNINKYVIIFLGRLNYIAHSAVICEPIFKLLKKDVATKGTEECQKAFDRIKEYLSSPPVLVPPEPGKPLLLYLFVLDNEFGCMLGQHNETTKKEQAIYYLSKKFTPYEARYTLLERTCFALIWITQKLRHYLSKAIKGQSLADHFAENPVDKDYKPLTIYFPDEEHPDKNYIDLIEIEVRDQHAYCFHVDEEPDGKTWYRDIKRFLEARYYPESASKGQKQALRRLANHVFLNREVLYRRTPDLGLLMCVDIAEATRILEEIHARTCGSHMNGFTLANKILTTEYFWMTMESDSIRYGMDMIGPIESSTSNGLRFILVAIDYFTKWVKASTYKVVTKKVVADFVRNNIVCRFGILWSIITGNASNLNSDLMMDICEKLIIIQCNSISYRP</sequence>
<dbReference type="InterPro" id="IPR012337">
    <property type="entry name" value="RNaseH-like_sf"/>
</dbReference>
<reference evidence="2" key="1">
    <citation type="submission" date="2025-08" db="UniProtKB">
        <authorList>
            <consortium name="RefSeq"/>
        </authorList>
    </citation>
    <scope>IDENTIFICATION</scope>
</reference>
<gene>
    <name evidence="2" type="primary">LOC107821616</name>
</gene>
<dbReference type="RefSeq" id="XP_016503538.1">
    <property type="nucleotide sequence ID" value="XM_016648052.1"/>
</dbReference>
<dbReference type="InterPro" id="IPR000477">
    <property type="entry name" value="RT_dom"/>
</dbReference>
<dbReference type="InterPro" id="IPR043502">
    <property type="entry name" value="DNA/RNA_pol_sf"/>
</dbReference>